<dbReference type="EMBL" id="CAFAAX010000001">
    <property type="protein sequence ID" value="CAB4801321.1"/>
    <property type="molecule type" value="Genomic_DNA"/>
</dbReference>
<organism evidence="2">
    <name type="scientific">freshwater metagenome</name>
    <dbReference type="NCBI Taxonomy" id="449393"/>
    <lineage>
        <taxon>unclassified sequences</taxon>
        <taxon>metagenomes</taxon>
        <taxon>ecological metagenomes</taxon>
    </lineage>
</organism>
<evidence type="ECO:0000259" key="1">
    <source>
        <dbReference type="Pfam" id="PF00425"/>
    </source>
</evidence>
<dbReference type="PANTHER" id="PTHR11236:SF50">
    <property type="entry name" value="AMINODEOXYCHORISMATE SYNTHASE COMPONENT 1"/>
    <property type="match status" value="1"/>
</dbReference>
<dbReference type="SUPFAM" id="SSF56322">
    <property type="entry name" value="ADC synthase"/>
    <property type="match status" value="1"/>
</dbReference>
<dbReference type="InterPro" id="IPR015890">
    <property type="entry name" value="Chorismate_C"/>
</dbReference>
<gene>
    <name evidence="2" type="ORF">UFOPK3119_00002</name>
</gene>
<dbReference type="GO" id="GO:0000162">
    <property type="term" value="P:L-tryptophan biosynthetic process"/>
    <property type="evidence" value="ECO:0007669"/>
    <property type="project" value="TreeGrafter"/>
</dbReference>
<feature type="domain" description="Chorismate-utilising enzyme C-terminal" evidence="1">
    <location>
        <begin position="77"/>
        <end position="320"/>
    </location>
</feature>
<dbReference type="PANTHER" id="PTHR11236">
    <property type="entry name" value="AMINOBENZOATE/ANTHRANILATE SYNTHASE"/>
    <property type="match status" value="1"/>
</dbReference>
<name>A0A6J6XVC0_9ZZZZ</name>
<accession>A0A6J6XVC0</accession>
<evidence type="ECO:0000313" key="2">
    <source>
        <dbReference type="EMBL" id="CAB4801321.1"/>
    </source>
</evidence>
<dbReference type="InterPro" id="IPR005801">
    <property type="entry name" value="ADC_synthase"/>
</dbReference>
<dbReference type="InterPro" id="IPR019999">
    <property type="entry name" value="Anth_synth_I-like"/>
</dbReference>
<sequence>MDLRDDSFWMGGRYSRTVLEISKDLSRLDDGNFWAVAISFEGEVTLARFHSNFEAPFPFLSSPWLALQGEWSSSLDEASYCQYVERIREAIADGWVYQVNACRQLQIASDRVEIASLFGKILKENPAPYAAYLSLPELKIASASPELFLSRTGNRVKTSPIKGTQSLSVRGFGAKDQSENVMIVDLMRNDLGQICRPGSVEVSELLRTEDHPGLRHLVSDVVGELNPDIKWSQILSALLPAGSISGAPKSSALSVIAENESSKRGPYCGILGWVEGDRAELSVAIRIFWQENDGYLKFGTGAGITFSSDPLAEWNETQLKAERLISIAGGVKR</sequence>
<protein>
    <submittedName>
        <fullName evidence="2">Unannotated protein</fullName>
    </submittedName>
</protein>
<proteinExistence type="predicted"/>
<dbReference type="AlphaFoldDB" id="A0A6J6XVC0"/>
<dbReference type="PRINTS" id="PR00095">
    <property type="entry name" value="ANTSNTHASEI"/>
</dbReference>
<dbReference type="GO" id="GO:0046820">
    <property type="term" value="F:4-amino-4-deoxychorismate synthase activity"/>
    <property type="evidence" value="ECO:0007669"/>
    <property type="project" value="TreeGrafter"/>
</dbReference>
<reference evidence="2" key="1">
    <citation type="submission" date="2020-05" db="EMBL/GenBank/DDBJ databases">
        <authorList>
            <person name="Chiriac C."/>
            <person name="Salcher M."/>
            <person name="Ghai R."/>
            <person name="Kavagutti S V."/>
        </authorList>
    </citation>
    <scope>NUCLEOTIDE SEQUENCE</scope>
</reference>
<dbReference type="Gene3D" id="3.60.120.10">
    <property type="entry name" value="Anthranilate synthase"/>
    <property type="match status" value="1"/>
</dbReference>
<dbReference type="Pfam" id="PF00425">
    <property type="entry name" value="Chorismate_bind"/>
    <property type="match status" value="1"/>
</dbReference>